<evidence type="ECO:0000256" key="3">
    <source>
        <dbReference type="SAM" id="MobiDB-lite"/>
    </source>
</evidence>
<evidence type="ECO:0000259" key="4">
    <source>
        <dbReference type="SMART" id="SM00446"/>
    </source>
</evidence>
<dbReference type="EMBL" id="JH992980">
    <property type="protein sequence ID" value="EKX50069.1"/>
    <property type="molecule type" value="Genomic_DNA"/>
</dbReference>
<gene>
    <name evidence="5" type="ORF">GUITHDRAFT_67394</name>
</gene>
<dbReference type="PANTHER" id="PTHR45973:SF36">
    <property type="entry name" value="CENTRIOLIN"/>
    <property type="match status" value="1"/>
</dbReference>
<organism evidence="5">
    <name type="scientific">Guillardia theta (strain CCMP2712)</name>
    <name type="common">Cryptophyte</name>
    <dbReference type="NCBI Taxonomy" id="905079"/>
    <lineage>
        <taxon>Eukaryota</taxon>
        <taxon>Cryptophyceae</taxon>
        <taxon>Pyrenomonadales</taxon>
        <taxon>Geminigeraceae</taxon>
        <taxon>Guillardia</taxon>
    </lineage>
</organism>
<dbReference type="KEGG" id="gtt:GUITHDRAFT_67394"/>
<dbReference type="OrthoDB" id="1517790at2759"/>
<dbReference type="GeneID" id="17306546"/>
<dbReference type="InterPro" id="IPR003591">
    <property type="entry name" value="Leu-rich_rpt_typical-subtyp"/>
</dbReference>
<feature type="domain" description="U2A'/phosphoprotein 32 family A C-terminal" evidence="4">
    <location>
        <begin position="782"/>
        <end position="800"/>
    </location>
</feature>
<feature type="domain" description="U2A'/phosphoprotein 32 family A C-terminal" evidence="4">
    <location>
        <begin position="988"/>
        <end position="1006"/>
    </location>
</feature>
<dbReference type="SUPFAM" id="SSF52058">
    <property type="entry name" value="L domain-like"/>
    <property type="match status" value="2"/>
</dbReference>
<dbReference type="PANTHER" id="PTHR45973">
    <property type="entry name" value="PROTEIN PHOSPHATASE 1 REGULATORY SUBUNIT SDS22-RELATED"/>
    <property type="match status" value="1"/>
</dbReference>
<sequence>MAPVSGKIKGAAEALKGILEANGISDKVAQEEPESVKQIEMFLFNFSKIQSLDIFTGLTSLFICQQAIYEIECLDALRHLESLWICETNISKIKGLDNNIKLERLFLYSNKIRKLENLQHLTLIQTLWLQDNEISEIENLDSLCNLKQLSLARNKIHEIGSSLDSCTNLSELNLAGNELWSFKDLLNITRSTSLRKLAFNDPDWGDNPVCDLCNYQTYVFFHLQQLSHMDTLPIPEEGKQLAEATYMKKKMYYNMRIKTLKRNTTNILRKGRDACLNLKEELSKTLMLLIRQQKVYSYQAIENKQNEIQEAEDMMLNMKTQVCAISDYNTSRLIVELETGGNIRLEDGKPSDVWYSSCVDLVNSRFFQQDFQSYGVSDLRVVRVTRIHNRFLRNRFEERLEQLVDTSDGSYKRSLEYLFYGQDPRLPGEILRVAEEGFRAADFYGEIGMEAAVSLSNSLSIADIPRIQDALKKQGIACNPDGTPKMRFGIELGNGQLLITKVFLARCTAEKSSSKTNAETGQDEPEDDLDAQKPLPLNRNSYPKHDSVYRVKPADTKQRTWFVFDHYLVLPEYLVEFEYVMKHKSIPDPPLSFMTELVEKGVLHPQNETEASDMGPLARSLIKFLYQCNLKIQSNRPEEDECTKILNSPPIIPDRSSITMISLDTIMVRCGADLSNVKYLNLHSNSIKKLENLTGLVNLETLILSFNEISKIEGLETFVSLKTLDLSFNLIRRLDNLKTLSTLTSLEVNNNLLYRAEDLSALRKYTPNLIVLNLSNNAVCELKSYRFYVLRRLLKLEMLDGRKVSESERQEALTNTSSIKLNMIKECAFVQRRSTWSLLPQSHRLNHRHLRKLSNLEKLVNLRVLSVCDNEILSLQGLERCTLLEELLMEENRISKIEFLSTLVNLKKLDLGKNKIARIEGLEGLTNIVQLSLEDNEIETLSGLNTLTTLLELYVGNNKVEETKQILQLRPLPKLIIFDLSGNPVATRGDYRLYTIFHLKKLKVLDGLGVESGEQSSANETYSGRLSEEFLVDRLGHSSFGHVSELDLASCKIRDTADCITGAFFPNLRILNLDNNLITDLTGIADLSSLSVLRLNHNRIENLLPEKQRNGSDAPVVPVIAFSSLEVLQLGFNEIHSLASLRLLPLSNLKVLFVQGNDISRIDGLENLTQVRELVLDKNKIRHVEYGAFSPLKNLRELYIEENGLKSLSNFLPLPKLQVLHVGSNRISEMSDIDKLSPLPAVVDLTLANNPVARKQLYRATAIQKLPTLKLLDNKEVTVEERERVDILFTIDARNNSNYPSQAVAQAVANQSAGKVPIKLSSVTFD</sequence>
<dbReference type="HOGENOM" id="CLU_002627_0_0_1"/>
<evidence type="ECO:0000313" key="7">
    <source>
        <dbReference type="Proteomes" id="UP000011087"/>
    </source>
</evidence>
<dbReference type="SMART" id="SM00365">
    <property type="entry name" value="LRR_SD22"/>
    <property type="match status" value="19"/>
</dbReference>
<dbReference type="InterPro" id="IPR003603">
    <property type="entry name" value="U2A'_phosphoprotein32A_C"/>
</dbReference>
<dbReference type="PROSITE" id="PS51450">
    <property type="entry name" value="LRR"/>
    <property type="match status" value="16"/>
</dbReference>
<keyword evidence="7" id="KW-1185">Reference proteome</keyword>
<dbReference type="STRING" id="905079.L1JP51"/>
<dbReference type="InterPro" id="IPR032675">
    <property type="entry name" value="LRR_dom_sf"/>
</dbReference>
<feature type="non-terminal residue" evidence="5">
    <location>
        <position position="1"/>
    </location>
</feature>
<dbReference type="Gene3D" id="3.80.10.10">
    <property type="entry name" value="Ribonuclease Inhibitor"/>
    <property type="match status" value="7"/>
</dbReference>
<dbReference type="Pfam" id="PF14580">
    <property type="entry name" value="LRR_9"/>
    <property type="match status" value="4"/>
</dbReference>
<reference evidence="5 7" key="1">
    <citation type="journal article" date="2012" name="Nature">
        <title>Algal genomes reveal evolutionary mosaicism and the fate of nucleomorphs.</title>
        <authorList>
            <consortium name="DOE Joint Genome Institute"/>
            <person name="Curtis B.A."/>
            <person name="Tanifuji G."/>
            <person name="Burki F."/>
            <person name="Gruber A."/>
            <person name="Irimia M."/>
            <person name="Maruyama S."/>
            <person name="Arias M.C."/>
            <person name="Ball S.G."/>
            <person name="Gile G.H."/>
            <person name="Hirakawa Y."/>
            <person name="Hopkins J.F."/>
            <person name="Kuo A."/>
            <person name="Rensing S.A."/>
            <person name="Schmutz J."/>
            <person name="Symeonidi A."/>
            <person name="Elias M."/>
            <person name="Eveleigh R.J."/>
            <person name="Herman E.K."/>
            <person name="Klute M.J."/>
            <person name="Nakayama T."/>
            <person name="Obornik M."/>
            <person name="Reyes-Prieto A."/>
            <person name="Armbrust E.V."/>
            <person name="Aves S.J."/>
            <person name="Beiko R.G."/>
            <person name="Coutinho P."/>
            <person name="Dacks J.B."/>
            <person name="Durnford D.G."/>
            <person name="Fast N.M."/>
            <person name="Green B.R."/>
            <person name="Grisdale C.J."/>
            <person name="Hempel F."/>
            <person name="Henrissat B."/>
            <person name="Hoppner M.P."/>
            <person name="Ishida K."/>
            <person name="Kim E."/>
            <person name="Koreny L."/>
            <person name="Kroth P.G."/>
            <person name="Liu Y."/>
            <person name="Malik S.B."/>
            <person name="Maier U.G."/>
            <person name="McRose D."/>
            <person name="Mock T."/>
            <person name="Neilson J.A."/>
            <person name="Onodera N.T."/>
            <person name="Poole A.M."/>
            <person name="Pritham E.J."/>
            <person name="Richards T.A."/>
            <person name="Rocap G."/>
            <person name="Roy S.W."/>
            <person name="Sarai C."/>
            <person name="Schaack S."/>
            <person name="Shirato S."/>
            <person name="Slamovits C.H."/>
            <person name="Spencer D.F."/>
            <person name="Suzuki S."/>
            <person name="Worden A.Z."/>
            <person name="Zauner S."/>
            <person name="Barry K."/>
            <person name="Bell C."/>
            <person name="Bharti A.K."/>
            <person name="Crow J.A."/>
            <person name="Grimwood J."/>
            <person name="Kramer R."/>
            <person name="Lindquist E."/>
            <person name="Lucas S."/>
            <person name="Salamov A."/>
            <person name="McFadden G.I."/>
            <person name="Lane C.E."/>
            <person name="Keeling P.J."/>
            <person name="Gray M.W."/>
            <person name="Grigoriev I.V."/>
            <person name="Archibald J.M."/>
        </authorList>
    </citation>
    <scope>NUCLEOTIDE SEQUENCE</scope>
    <source>
        <strain evidence="5 7">CCMP2712</strain>
    </source>
</reference>
<accession>L1JP51</accession>
<dbReference type="Pfam" id="PF13855">
    <property type="entry name" value="LRR_8"/>
    <property type="match status" value="1"/>
</dbReference>
<evidence type="ECO:0000313" key="6">
    <source>
        <dbReference type="EnsemblProtists" id="EKX50069"/>
    </source>
</evidence>
<keyword evidence="2" id="KW-0677">Repeat</keyword>
<evidence type="ECO:0000256" key="1">
    <source>
        <dbReference type="ARBA" id="ARBA00022614"/>
    </source>
</evidence>
<evidence type="ECO:0000256" key="2">
    <source>
        <dbReference type="ARBA" id="ARBA00022737"/>
    </source>
</evidence>
<dbReference type="OMA" id="HTAGNVR"/>
<dbReference type="Gene3D" id="3.90.228.10">
    <property type="match status" value="1"/>
</dbReference>
<name>L1JP51_GUITC</name>
<dbReference type="SMART" id="SM00446">
    <property type="entry name" value="LRRcap"/>
    <property type="match status" value="3"/>
</dbReference>
<protein>
    <recommendedName>
        <fullName evidence="4">U2A'/phosphoprotein 32 family A C-terminal domain-containing protein</fullName>
    </recommendedName>
</protein>
<feature type="domain" description="U2A'/phosphoprotein 32 family A C-terminal" evidence="4">
    <location>
        <begin position="1255"/>
        <end position="1273"/>
    </location>
</feature>
<dbReference type="GO" id="GO:0005634">
    <property type="term" value="C:nucleus"/>
    <property type="evidence" value="ECO:0007669"/>
    <property type="project" value="UniProtKB-SubCell"/>
</dbReference>
<reference evidence="6" key="3">
    <citation type="submission" date="2016-03" db="UniProtKB">
        <authorList>
            <consortium name="EnsemblProtists"/>
        </authorList>
    </citation>
    <scope>IDENTIFICATION</scope>
</reference>
<dbReference type="SUPFAM" id="SSF52075">
    <property type="entry name" value="Outer arm dynein light chain 1"/>
    <property type="match status" value="1"/>
</dbReference>
<dbReference type="EnsemblProtists" id="EKX50069">
    <property type="protein sequence ID" value="EKX50069"/>
    <property type="gene ID" value="GUITHDRAFT_67394"/>
</dbReference>
<feature type="region of interest" description="Disordered" evidence="3">
    <location>
        <begin position="513"/>
        <end position="544"/>
    </location>
</feature>
<dbReference type="RefSeq" id="XP_005837049.1">
    <property type="nucleotide sequence ID" value="XM_005836992.1"/>
</dbReference>
<dbReference type="PaxDb" id="55529-EKX50069"/>
<dbReference type="Proteomes" id="UP000011087">
    <property type="component" value="Unassembled WGS sequence"/>
</dbReference>
<reference evidence="7" key="2">
    <citation type="submission" date="2012-11" db="EMBL/GenBank/DDBJ databases">
        <authorList>
            <person name="Kuo A."/>
            <person name="Curtis B.A."/>
            <person name="Tanifuji G."/>
            <person name="Burki F."/>
            <person name="Gruber A."/>
            <person name="Irimia M."/>
            <person name="Maruyama S."/>
            <person name="Arias M.C."/>
            <person name="Ball S.G."/>
            <person name="Gile G.H."/>
            <person name="Hirakawa Y."/>
            <person name="Hopkins J.F."/>
            <person name="Rensing S.A."/>
            <person name="Schmutz J."/>
            <person name="Symeonidi A."/>
            <person name="Elias M."/>
            <person name="Eveleigh R.J."/>
            <person name="Herman E.K."/>
            <person name="Klute M.J."/>
            <person name="Nakayama T."/>
            <person name="Obornik M."/>
            <person name="Reyes-Prieto A."/>
            <person name="Armbrust E.V."/>
            <person name="Aves S.J."/>
            <person name="Beiko R.G."/>
            <person name="Coutinho P."/>
            <person name="Dacks J.B."/>
            <person name="Durnford D.G."/>
            <person name="Fast N.M."/>
            <person name="Green B.R."/>
            <person name="Grisdale C."/>
            <person name="Hempe F."/>
            <person name="Henrissat B."/>
            <person name="Hoppner M.P."/>
            <person name="Ishida K.-I."/>
            <person name="Kim E."/>
            <person name="Koreny L."/>
            <person name="Kroth P.G."/>
            <person name="Liu Y."/>
            <person name="Malik S.-B."/>
            <person name="Maier U.G."/>
            <person name="McRose D."/>
            <person name="Mock T."/>
            <person name="Neilson J.A."/>
            <person name="Onodera N.T."/>
            <person name="Poole A.M."/>
            <person name="Pritham E.J."/>
            <person name="Richards T.A."/>
            <person name="Rocap G."/>
            <person name="Roy S.W."/>
            <person name="Sarai C."/>
            <person name="Schaack S."/>
            <person name="Shirato S."/>
            <person name="Slamovits C.H."/>
            <person name="Spencer D.F."/>
            <person name="Suzuki S."/>
            <person name="Worden A.Z."/>
            <person name="Zauner S."/>
            <person name="Barry K."/>
            <person name="Bell C."/>
            <person name="Bharti A.K."/>
            <person name="Crow J.A."/>
            <person name="Grimwood J."/>
            <person name="Kramer R."/>
            <person name="Lindquist E."/>
            <person name="Lucas S."/>
            <person name="Salamov A."/>
            <person name="McFadden G.I."/>
            <person name="Lane C.E."/>
            <person name="Keeling P.J."/>
            <person name="Gray M.W."/>
            <person name="Grigoriev I.V."/>
            <person name="Archibald J.M."/>
        </authorList>
    </citation>
    <scope>NUCLEOTIDE SEQUENCE</scope>
    <source>
        <strain evidence="7">CCMP2712</strain>
    </source>
</reference>
<evidence type="ECO:0000313" key="5">
    <source>
        <dbReference type="EMBL" id="EKX50069.1"/>
    </source>
</evidence>
<dbReference type="eggNOG" id="KOG0531">
    <property type="taxonomic scope" value="Eukaryota"/>
</dbReference>
<dbReference type="InterPro" id="IPR050576">
    <property type="entry name" value="Cilia_flagella_integrity"/>
</dbReference>
<dbReference type="SMART" id="SM00369">
    <property type="entry name" value="LRR_TYP"/>
    <property type="match status" value="14"/>
</dbReference>
<dbReference type="InterPro" id="IPR001611">
    <property type="entry name" value="Leu-rich_rpt"/>
</dbReference>
<proteinExistence type="predicted"/>
<dbReference type="eggNOG" id="KOG1644">
    <property type="taxonomic scope" value="Eukaryota"/>
</dbReference>
<keyword evidence="1" id="KW-0433">Leucine-rich repeat</keyword>